<dbReference type="Proteomes" id="UP000504638">
    <property type="component" value="Unplaced"/>
</dbReference>
<dbReference type="AlphaFoldDB" id="A0A6G1G2F5"/>
<reference evidence="3" key="3">
    <citation type="submission" date="2025-04" db="UniProtKB">
        <authorList>
            <consortium name="RefSeq"/>
        </authorList>
    </citation>
    <scope>IDENTIFICATION</scope>
    <source>
        <strain evidence="3">CBS 781.70</strain>
    </source>
</reference>
<evidence type="ECO:0000313" key="1">
    <source>
        <dbReference type="EMBL" id="KAF1812198.1"/>
    </source>
</evidence>
<dbReference type="EMBL" id="ML975158">
    <property type="protein sequence ID" value="KAF1812198.1"/>
    <property type="molecule type" value="Genomic_DNA"/>
</dbReference>
<gene>
    <name evidence="1 3" type="ORF">P152DRAFT_27998</name>
</gene>
<proteinExistence type="predicted"/>
<dbReference type="OrthoDB" id="5086500at2759"/>
<evidence type="ECO:0000313" key="3">
    <source>
        <dbReference type="RefSeq" id="XP_033533829.1"/>
    </source>
</evidence>
<protein>
    <submittedName>
        <fullName evidence="1 3">Uncharacterized protein</fullName>
    </submittedName>
</protein>
<evidence type="ECO:0000313" key="2">
    <source>
        <dbReference type="Proteomes" id="UP000504638"/>
    </source>
</evidence>
<keyword evidence="2" id="KW-1185">Reference proteome</keyword>
<accession>A0A6G1G2F5</accession>
<name>A0A6G1G2F5_9PEZI</name>
<organism evidence="1">
    <name type="scientific">Eremomyces bilateralis CBS 781.70</name>
    <dbReference type="NCBI Taxonomy" id="1392243"/>
    <lineage>
        <taxon>Eukaryota</taxon>
        <taxon>Fungi</taxon>
        <taxon>Dikarya</taxon>
        <taxon>Ascomycota</taxon>
        <taxon>Pezizomycotina</taxon>
        <taxon>Dothideomycetes</taxon>
        <taxon>Dothideomycetes incertae sedis</taxon>
        <taxon>Eremomycetales</taxon>
        <taxon>Eremomycetaceae</taxon>
        <taxon>Eremomyces</taxon>
    </lineage>
</organism>
<reference evidence="1 3" key="1">
    <citation type="submission" date="2020-01" db="EMBL/GenBank/DDBJ databases">
        <authorList>
            <consortium name="DOE Joint Genome Institute"/>
            <person name="Haridas S."/>
            <person name="Albert R."/>
            <person name="Binder M."/>
            <person name="Bloem J."/>
            <person name="Labutti K."/>
            <person name="Salamov A."/>
            <person name="Andreopoulos B."/>
            <person name="Baker S.E."/>
            <person name="Barry K."/>
            <person name="Bills G."/>
            <person name="Bluhm B.H."/>
            <person name="Cannon C."/>
            <person name="Castanera R."/>
            <person name="Culley D.E."/>
            <person name="Daum C."/>
            <person name="Ezra D."/>
            <person name="Gonzalez J.B."/>
            <person name="Henrissat B."/>
            <person name="Kuo A."/>
            <person name="Liang C."/>
            <person name="Lipzen A."/>
            <person name="Lutzoni F."/>
            <person name="Magnuson J."/>
            <person name="Mondo S."/>
            <person name="Nolan M."/>
            <person name="Ohm R."/>
            <person name="Pangilinan J."/>
            <person name="Park H.-J."/>
            <person name="Ramirez L."/>
            <person name="Alfaro M."/>
            <person name="Sun H."/>
            <person name="Tritt A."/>
            <person name="Yoshinaga Y."/>
            <person name="Zwiers L.-H."/>
            <person name="Turgeon B.G."/>
            <person name="Goodwin S.B."/>
            <person name="Spatafora J.W."/>
            <person name="Crous P.W."/>
            <person name="Grigoriev I.V."/>
        </authorList>
    </citation>
    <scope>NUCLEOTIDE SEQUENCE</scope>
    <source>
        <strain evidence="1 3">CBS 781.70</strain>
    </source>
</reference>
<sequence length="109" mass="12762">MPSSEERQGYLLSTTRDAVSQLQHWRPSETARPFGDGNILTVYSTFDVSWEFLAIKQTFENKDAPDLLKVLFFYHCEHIRVDIYFRAVEIERKSQIKMSLLLLQDYGAL</sequence>
<reference evidence="3" key="2">
    <citation type="submission" date="2020-04" db="EMBL/GenBank/DDBJ databases">
        <authorList>
            <consortium name="NCBI Genome Project"/>
        </authorList>
    </citation>
    <scope>NUCLEOTIDE SEQUENCE</scope>
    <source>
        <strain evidence="3">CBS 781.70</strain>
    </source>
</reference>
<dbReference type="RefSeq" id="XP_033533829.1">
    <property type="nucleotide sequence ID" value="XM_033674913.1"/>
</dbReference>
<dbReference type="GeneID" id="54415483"/>